<name>A0A7L4ZP08_9FLAO</name>
<dbReference type="RefSeq" id="WP_160130778.1">
    <property type="nucleotide sequence ID" value="NZ_CP019288.1"/>
</dbReference>
<dbReference type="OrthoDB" id="9808398at2"/>
<dbReference type="Pfam" id="PF00561">
    <property type="entry name" value="Abhydrolase_1"/>
    <property type="match status" value="1"/>
</dbReference>
<dbReference type="PANTHER" id="PTHR46118:SF4">
    <property type="entry name" value="PROTEIN ABHD11"/>
    <property type="match status" value="1"/>
</dbReference>
<dbReference type="AlphaFoldDB" id="A0A7L4ZP08"/>
<evidence type="ECO:0000256" key="1">
    <source>
        <dbReference type="ARBA" id="ARBA00022801"/>
    </source>
</evidence>
<dbReference type="Proteomes" id="UP000464657">
    <property type="component" value="Chromosome"/>
</dbReference>
<reference evidence="3 4" key="1">
    <citation type="journal article" date="2013" name="Int. J. Syst. Evol. Microbiol.">
        <title>Kordia antarctica sp. nov., isolated from Antarctic seawater.</title>
        <authorList>
            <person name="Baek K."/>
            <person name="Choi A."/>
            <person name="Kang I."/>
            <person name="Lee K."/>
            <person name="Cho J.C."/>
        </authorList>
    </citation>
    <scope>NUCLEOTIDE SEQUENCE [LARGE SCALE GENOMIC DNA]</scope>
    <source>
        <strain evidence="3 4">IMCC3317</strain>
    </source>
</reference>
<dbReference type="EC" id="3.1.-.-" evidence="3"/>
<accession>A0A7L4ZP08</accession>
<dbReference type="SUPFAM" id="SSF53474">
    <property type="entry name" value="alpha/beta-Hydrolases"/>
    <property type="match status" value="1"/>
</dbReference>
<dbReference type="PRINTS" id="PR00111">
    <property type="entry name" value="ABHYDROLASE"/>
</dbReference>
<gene>
    <name evidence="3" type="primary">ybfF</name>
    <name evidence="3" type="ORF">IMCC3317_36040</name>
</gene>
<feature type="domain" description="AB hydrolase-1" evidence="2">
    <location>
        <begin position="13"/>
        <end position="121"/>
    </location>
</feature>
<organism evidence="3 4">
    <name type="scientific">Kordia antarctica</name>
    <dbReference type="NCBI Taxonomy" id="1218801"/>
    <lineage>
        <taxon>Bacteria</taxon>
        <taxon>Pseudomonadati</taxon>
        <taxon>Bacteroidota</taxon>
        <taxon>Flavobacteriia</taxon>
        <taxon>Flavobacteriales</taxon>
        <taxon>Flavobacteriaceae</taxon>
        <taxon>Kordia</taxon>
    </lineage>
</organism>
<proteinExistence type="predicted"/>
<evidence type="ECO:0000259" key="2">
    <source>
        <dbReference type="Pfam" id="PF00561"/>
    </source>
</evidence>
<evidence type="ECO:0000313" key="3">
    <source>
        <dbReference type="EMBL" id="QHI38217.1"/>
    </source>
</evidence>
<dbReference type="InterPro" id="IPR029058">
    <property type="entry name" value="AB_hydrolase_fold"/>
</dbReference>
<dbReference type="PANTHER" id="PTHR46118">
    <property type="entry name" value="PROTEIN ABHD11"/>
    <property type="match status" value="1"/>
</dbReference>
<dbReference type="EMBL" id="CP019288">
    <property type="protein sequence ID" value="QHI38217.1"/>
    <property type="molecule type" value="Genomic_DNA"/>
</dbReference>
<sequence length="256" mass="29279">MILHSNILGETGKPLLILHGFLGMSDNWKTLGKKFAKEGFQVHLIDQRNHGRSFHSDEFNYDVLTEDLKRYCEHHKLDTISLIGHSMGGKTAMLFAVNNPEMLDKLVIVDIGPKFYPTHHEQILAGLSAIQEEMLASRSDAEDVMKKFVPDFGTRQFLLKNLYWKLDKTLGMRVNLDVLIENVEEIGEALSGVATYEKETLFLKGDKSEYIQVGDEALIHQYFPKATIQEVSKSGHWLHAENPKEFFEKTLRFLNS</sequence>
<dbReference type="Gene3D" id="3.40.50.1820">
    <property type="entry name" value="alpha/beta hydrolase"/>
    <property type="match status" value="1"/>
</dbReference>
<evidence type="ECO:0000313" key="4">
    <source>
        <dbReference type="Proteomes" id="UP000464657"/>
    </source>
</evidence>
<dbReference type="InterPro" id="IPR000073">
    <property type="entry name" value="AB_hydrolase_1"/>
</dbReference>
<protein>
    <submittedName>
        <fullName evidence="3">Esterase YbfF</fullName>
        <ecNumber evidence="3">3.1.-.-</ecNumber>
    </submittedName>
</protein>
<keyword evidence="4" id="KW-1185">Reference proteome</keyword>
<keyword evidence="1 3" id="KW-0378">Hydrolase</keyword>
<dbReference type="KEGG" id="kan:IMCC3317_36040"/>
<dbReference type="GO" id="GO:0052689">
    <property type="term" value="F:carboxylic ester hydrolase activity"/>
    <property type="evidence" value="ECO:0007669"/>
    <property type="project" value="TreeGrafter"/>
</dbReference>